<dbReference type="STRING" id="153721.MYP_1437"/>
<dbReference type="eggNOG" id="COG2207">
    <property type="taxonomic scope" value="Bacteria"/>
</dbReference>
<keyword evidence="1" id="KW-0805">Transcription regulation</keyword>
<evidence type="ECO:0000256" key="4">
    <source>
        <dbReference type="SAM" id="Phobius"/>
    </source>
</evidence>
<dbReference type="PANTHER" id="PTHR43280:SF28">
    <property type="entry name" value="HTH-TYPE TRANSCRIPTIONAL ACTIVATOR RHAS"/>
    <property type="match status" value="1"/>
</dbReference>
<dbReference type="InterPro" id="IPR020449">
    <property type="entry name" value="Tscrpt_reg_AraC-type_HTH"/>
</dbReference>
<gene>
    <name evidence="6" type="ORF">MYP_1437</name>
</gene>
<dbReference type="Pfam" id="PF12833">
    <property type="entry name" value="HTH_18"/>
    <property type="match status" value="1"/>
</dbReference>
<feature type="transmembrane region" description="Helical" evidence="4">
    <location>
        <begin position="214"/>
        <end position="235"/>
    </location>
</feature>
<name>A0A098LCK5_9BACT</name>
<dbReference type="PROSITE" id="PS01124">
    <property type="entry name" value="HTH_ARAC_FAMILY_2"/>
    <property type="match status" value="1"/>
</dbReference>
<feature type="domain" description="HTH araC/xylS-type" evidence="5">
    <location>
        <begin position="264"/>
        <end position="363"/>
    </location>
</feature>
<dbReference type="GO" id="GO:0043565">
    <property type="term" value="F:sequence-specific DNA binding"/>
    <property type="evidence" value="ECO:0007669"/>
    <property type="project" value="InterPro"/>
</dbReference>
<organism evidence="6 7">
    <name type="scientific">Sporocytophaga myxococcoides</name>
    <dbReference type="NCBI Taxonomy" id="153721"/>
    <lineage>
        <taxon>Bacteria</taxon>
        <taxon>Pseudomonadati</taxon>
        <taxon>Bacteroidota</taxon>
        <taxon>Cytophagia</taxon>
        <taxon>Cytophagales</taxon>
        <taxon>Cytophagaceae</taxon>
        <taxon>Sporocytophaga</taxon>
    </lineage>
</organism>
<dbReference type="Gene3D" id="1.10.10.60">
    <property type="entry name" value="Homeodomain-like"/>
    <property type="match status" value="2"/>
</dbReference>
<proteinExistence type="predicted"/>
<evidence type="ECO:0000259" key="5">
    <source>
        <dbReference type="PROSITE" id="PS01124"/>
    </source>
</evidence>
<dbReference type="SUPFAM" id="SSF46689">
    <property type="entry name" value="Homeodomain-like"/>
    <property type="match status" value="1"/>
</dbReference>
<evidence type="ECO:0000313" key="6">
    <source>
        <dbReference type="EMBL" id="GAL84209.1"/>
    </source>
</evidence>
<dbReference type="OrthoDB" id="792101at2"/>
<keyword evidence="3" id="KW-0804">Transcription</keyword>
<dbReference type="SMART" id="SM00342">
    <property type="entry name" value="HTH_ARAC"/>
    <property type="match status" value="1"/>
</dbReference>
<sequence>MKKINIPFRKKLAKLLLFLPLTAAIVFIYLLYKSDWMIYPGMKVSSYNDKLNDHGNSELHLLDTTHHKLLFEYTLNNGAPYPYLGVSIFPESAFVDLSDFDYLEIEIEANKSKRIPIHILVNVPGFSNSKDAISYRQMEQEIDYYPDQKIYRLYIDKFKTPSWWFSKWQVNEDKVGLPNYSQVPSFSIQNCQLLKTGVRERIKVSYVKAGKDNWIPVTIITTVTFVFYTLIYIYIKFKQTRSISSNRYPYQKLNIGNIADEDAQKIIKYISENYQREDLNSEVMQKELGMTENKIAAIFKTSLNTTSKKYLNSIRLQEACRLLKETDRQISDIAYIVGYTSIPHFNRVFKENIGCTPNEFRKNLLKTS</sequence>
<evidence type="ECO:0000256" key="1">
    <source>
        <dbReference type="ARBA" id="ARBA00023015"/>
    </source>
</evidence>
<protein>
    <submittedName>
        <fullName evidence="6">Transcriptional regulator, AraC family</fullName>
    </submittedName>
</protein>
<evidence type="ECO:0000256" key="3">
    <source>
        <dbReference type="ARBA" id="ARBA00023163"/>
    </source>
</evidence>
<dbReference type="Proteomes" id="UP000030185">
    <property type="component" value="Unassembled WGS sequence"/>
</dbReference>
<dbReference type="InterPro" id="IPR018060">
    <property type="entry name" value="HTH_AraC"/>
</dbReference>
<dbReference type="InterPro" id="IPR009057">
    <property type="entry name" value="Homeodomain-like_sf"/>
</dbReference>
<evidence type="ECO:0000256" key="2">
    <source>
        <dbReference type="ARBA" id="ARBA00023125"/>
    </source>
</evidence>
<accession>A0A098LCK5</accession>
<keyword evidence="7" id="KW-1185">Reference proteome</keyword>
<evidence type="ECO:0000313" key="7">
    <source>
        <dbReference type="Proteomes" id="UP000030185"/>
    </source>
</evidence>
<dbReference type="PROSITE" id="PS00041">
    <property type="entry name" value="HTH_ARAC_FAMILY_1"/>
    <property type="match status" value="1"/>
</dbReference>
<dbReference type="EMBL" id="BBLT01000002">
    <property type="protein sequence ID" value="GAL84209.1"/>
    <property type="molecule type" value="Genomic_DNA"/>
</dbReference>
<dbReference type="AlphaFoldDB" id="A0A098LCK5"/>
<dbReference type="PRINTS" id="PR00032">
    <property type="entry name" value="HTHARAC"/>
</dbReference>
<dbReference type="PANTHER" id="PTHR43280">
    <property type="entry name" value="ARAC-FAMILY TRANSCRIPTIONAL REGULATOR"/>
    <property type="match status" value="1"/>
</dbReference>
<feature type="transmembrane region" description="Helical" evidence="4">
    <location>
        <begin position="12"/>
        <end position="32"/>
    </location>
</feature>
<keyword evidence="4" id="KW-0472">Membrane</keyword>
<dbReference type="GO" id="GO:0003700">
    <property type="term" value="F:DNA-binding transcription factor activity"/>
    <property type="evidence" value="ECO:0007669"/>
    <property type="project" value="InterPro"/>
</dbReference>
<comment type="caution">
    <text evidence="6">The sequence shown here is derived from an EMBL/GenBank/DDBJ whole genome shotgun (WGS) entry which is preliminary data.</text>
</comment>
<dbReference type="RefSeq" id="WP_045460387.1">
    <property type="nucleotide sequence ID" value="NZ_BBLT01000002.1"/>
</dbReference>
<keyword evidence="4" id="KW-1133">Transmembrane helix</keyword>
<keyword evidence="2" id="KW-0238">DNA-binding</keyword>
<keyword evidence="4" id="KW-0812">Transmembrane</keyword>
<dbReference type="InterPro" id="IPR018062">
    <property type="entry name" value="HTH_AraC-typ_CS"/>
</dbReference>
<reference evidence="6 7" key="1">
    <citation type="submission" date="2014-09" db="EMBL/GenBank/DDBJ databases">
        <title>Sporocytophaga myxococcoides PG-01 genome sequencing.</title>
        <authorList>
            <person name="Liu L."/>
            <person name="Gao P.J."/>
            <person name="Chen G.J."/>
            <person name="Wang L.S."/>
        </authorList>
    </citation>
    <scope>NUCLEOTIDE SEQUENCE [LARGE SCALE GENOMIC DNA]</scope>
    <source>
        <strain evidence="6 7">PG-01</strain>
    </source>
</reference>